<keyword evidence="4" id="KW-1185">Reference proteome</keyword>
<evidence type="ECO:0000256" key="1">
    <source>
        <dbReference type="ARBA" id="ARBA00010209"/>
    </source>
</evidence>
<reference evidence="3" key="1">
    <citation type="submission" date="2023-03" db="EMBL/GenBank/DDBJ databases">
        <title>Massive genome expansion in bonnet fungi (Mycena s.s.) driven by repeated elements and novel gene families across ecological guilds.</title>
        <authorList>
            <consortium name="Lawrence Berkeley National Laboratory"/>
            <person name="Harder C.B."/>
            <person name="Miyauchi S."/>
            <person name="Viragh M."/>
            <person name="Kuo A."/>
            <person name="Thoen E."/>
            <person name="Andreopoulos B."/>
            <person name="Lu D."/>
            <person name="Skrede I."/>
            <person name="Drula E."/>
            <person name="Henrissat B."/>
            <person name="Morin E."/>
            <person name="Kohler A."/>
            <person name="Barry K."/>
            <person name="LaButti K."/>
            <person name="Morin E."/>
            <person name="Salamov A."/>
            <person name="Lipzen A."/>
            <person name="Mereny Z."/>
            <person name="Hegedus B."/>
            <person name="Baldrian P."/>
            <person name="Stursova M."/>
            <person name="Weitz H."/>
            <person name="Taylor A."/>
            <person name="Grigoriev I.V."/>
            <person name="Nagy L.G."/>
            <person name="Martin F."/>
            <person name="Kauserud H."/>
        </authorList>
    </citation>
    <scope>NUCLEOTIDE SEQUENCE</scope>
    <source>
        <strain evidence="3">CBHHK067</strain>
    </source>
</reference>
<keyword evidence="2" id="KW-0808">Transferase</keyword>
<dbReference type="CDD" id="cd13929">
    <property type="entry name" value="PT-DMATS_CymD"/>
    <property type="match status" value="1"/>
</dbReference>
<protein>
    <submittedName>
        <fullName evidence="3">Aromatic prenyltransferase</fullName>
    </submittedName>
</protein>
<organism evidence="3 4">
    <name type="scientific">Mycena rosella</name>
    <name type="common">Pink bonnet</name>
    <name type="synonym">Agaricus rosellus</name>
    <dbReference type="NCBI Taxonomy" id="1033263"/>
    <lineage>
        <taxon>Eukaryota</taxon>
        <taxon>Fungi</taxon>
        <taxon>Dikarya</taxon>
        <taxon>Basidiomycota</taxon>
        <taxon>Agaricomycotina</taxon>
        <taxon>Agaricomycetes</taxon>
        <taxon>Agaricomycetidae</taxon>
        <taxon>Agaricales</taxon>
        <taxon>Marasmiineae</taxon>
        <taxon>Mycenaceae</taxon>
        <taxon>Mycena</taxon>
    </lineage>
</organism>
<comment type="caution">
    <text evidence="3">The sequence shown here is derived from an EMBL/GenBank/DDBJ whole genome shotgun (WGS) entry which is preliminary data.</text>
</comment>
<accession>A0AAD7C6C0</accession>
<dbReference type="PANTHER" id="PTHR40627">
    <property type="entry name" value="INDOLE PRENYLTRANSFERASE TDIB-RELATED"/>
    <property type="match status" value="1"/>
</dbReference>
<dbReference type="InterPro" id="IPR033964">
    <property type="entry name" value="ABBA"/>
</dbReference>
<proteinExistence type="inferred from homology"/>
<comment type="similarity">
    <text evidence="1">Belongs to the tryptophan dimethylallyltransferase family.</text>
</comment>
<evidence type="ECO:0000313" key="3">
    <source>
        <dbReference type="EMBL" id="KAJ7640162.1"/>
    </source>
</evidence>
<evidence type="ECO:0000256" key="2">
    <source>
        <dbReference type="ARBA" id="ARBA00022679"/>
    </source>
</evidence>
<dbReference type="SFLD" id="SFLDS00036">
    <property type="entry name" value="Aromatic_Prenyltransferase"/>
    <property type="match status" value="1"/>
</dbReference>
<dbReference type="AlphaFoldDB" id="A0AAD7C6C0"/>
<dbReference type="Pfam" id="PF11991">
    <property type="entry name" value="Trp_DMAT"/>
    <property type="match status" value="1"/>
</dbReference>
<dbReference type="Proteomes" id="UP001221757">
    <property type="component" value="Unassembled WGS sequence"/>
</dbReference>
<name>A0AAD7C6C0_MYCRO</name>
<dbReference type="InterPro" id="IPR017795">
    <property type="entry name" value="ABBA_NscD-like"/>
</dbReference>
<gene>
    <name evidence="3" type="ORF">B0H17DRAFT_960576</name>
</gene>
<dbReference type="EMBL" id="JARKIE010000434">
    <property type="protein sequence ID" value="KAJ7640162.1"/>
    <property type="molecule type" value="Genomic_DNA"/>
</dbReference>
<evidence type="ECO:0000313" key="4">
    <source>
        <dbReference type="Proteomes" id="UP001221757"/>
    </source>
</evidence>
<dbReference type="PANTHER" id="PTHR40627:SF4">
    <property type="entry name" value="PRENYLTRANSFERASE ASQH1-RELATED"/>
    <property type="match status" value="1"/>
</dbReference>
<dbReference type="NCBIfam" id="TIGR03429">
    <property type="entry name" value="arom_pren_DMATS"/>
    <property type="match status" value="1"/>
</dbReference>
<dbReference type="GO" id="GO:0009820">
    <property type="term" value="P:alkaloid metabolic process"/>
    <property type="evidence" value="ECO:0007669"/>
    <property type="project" value="InterPro"/>
</dbReference>
<sequence length="363" mass="41310">MRRAKYPEDAVQSYTVFLRNENLPLLGPCTTPAYPSWMNDDHTPVEFSLILREASKSLVWFTFEPSTLPLAGDRSITTLRRTLERLSFHLEMQPQFDLEWFDICAEELLLAETQGSNCAQYFGFNFLKGLDCAHHSAIAKVYFMPRIRTLVSNETSVELLQRMTYRMDLVTPWEKISCFLARFLPGDRPEIEIVAVDCVPCAQNRLKIYFRTDILSYTHMKYFLTLGRSLSATGLRNAQLMWSAITQVTGEADSASPTQAPYFPSGLIYYELKQDDDSPSAEVYLPVRRYLPNDLGSIRLPIERLFSSLSGSSIPNDYPDFIQTVFSHRDLSIRTGIHTYVACTVKPGGSDISVYYSPEAFAS</sequence>
<dbReference type="GO" id="GO:0016765">
    <property type="term" value="F:transferase activity, transferring alkyl or aryl (other than methyl) groups"/>
    <property type="evidence" value="ECO:0007669"/>
    <property type="project" value="InterPro"/>
</dbReference>